<keyword evidence="1" id="KW-0175">Coiled coil</keyword>
<accession>A0A6J0BDM1</accession>
<reference evidence="4" key="1">
    <citation type="submission" date="2025-08" db="UniProtKB">
        <authorList>
            <consortium name="RefSeq"/>
        </authorList>
    </citation>
    <scope>IDENTIFICATION</scope>
    <source>
        <tissue evidence="4">Thorax and Abdomen</tissue>
    </source>
</reference>
<gene>
    <name evidence="4" type="primary">LOC107219309</name>
</gene>
<evidence type="ECO:0000313" key="3">
    <source>
        <dbReference type="Proteomes" id="UP000829291"/>
    </source>
</evidence>
<dbReference type="InterPro" id="IPR011989">
    <property type="entry name" value="ARM-like"/>
</dbReference>
<feature type="domain" description="CIP2A N-terminal" evidence="2">
    <location>
        <begin position="21"/>
        <end position="306"/>
    </location>
</feature>
<proteinExistence type="predicted"/>
<dbReference type="InterPro" id="IPR016024">
    <property type="entry name" value="ARM-type_fold"/>
</dbReference>
<dbReference type="FunCoup" id="A0A6J0BDM1">
    <property type="interactions" value="453"/>
</dbReference>
<dbReference type="Pfam" id="PF21044">
    <property type="entry name" value="CIP2A_N"/>
    <property type="match status" value="1"/>
</dbReference>
<sequence>MEKYRSMKAFIAAALEYSKHQSETTASALQRNLGTIGASLDLSIFDPGTSIATEFYVSLYELVSALPSRSSIIWSAVAVLQHACKNSAARQTLIHTYKFTPILTRLLEANLTAEKRIRVLQLIQELTYGVKISWQEAHLPYLISTLTQWVSQSTEEEVVALSLGVLINLCYKNLPAIYTLMRAVDTKVFVKTLLKLQSYNMNTKVQCCKLLMVLESIHRELTDTDILDFATVTFCSLISALQEKNVLLLRHTVDFFDDVRQKEHSRNVLATYPGYAEGVENILLRLENNSDPECVALMMEFLVSIIRLQIPSLMPLYSKCVRTAMMWVPVERVCSKALSLIRIVITDTRRSKGSFEILNELDLSVLMLVLDSGYEMEESGSSRSIESQARLTEFLQLVQEMVRIPVVREKVMQTFTDQAMRQILRPVLEESEAATCEAVPGNLFQDPATTLHVHALSLTADLATHDSNWLTLYSELLRKKQIQMVMALALFTGDGDVKQRVLQLPSSVGFPQECISAVAKCMGELEPLVLVQGRTACGQSSKGRSPTDQGYSSEMQMPLFSIAQEERLDLFITKLEQAFESNQIQDTTTSAVMELYEYKLAAMRHAERATQASLEAANSHATSLQHRLAQVVAESSRLHQLLFYTQQCLEGSRTEKICLTAKLKEEQAQMSRTRETQSQEIRGLRKIVVEKSATIDQLNRTTAEYLGQLETSKSTIETLERRVNDLLTEGKVSEAKAQELATKINELSRVIRKMEDGSNKQKQLLEEKNREIASNQNHISALKQELQEQAEQCYNREKALSEKEECIERMKGELSDLSRMRDIIFELTAKKKEDLNTS</sequence>
<dbReference type="GeneID" id="107219309"/>
<dbReference type="RefSeq" id="XP_015512989.2">
    <property type="nucleotide sequence ID" value="XM_015657503.2"/>
</dbReference>
<protein>
    <submittedName>
        <fullName evidence="4">Protein CIP2A homolog</fullName>
    </submittedName>
</protein>
<dbReference type="SUPFAM" id="SSF48371">
    <property type="entry name" value="ARM repeat"/>
    <property type="match status" value="1"/>
</dbReference>
<feature type="coiled-coil region" evidence="1">
    <location>
        <begin position="709"/>
        <end position="820"/>
    </location>
</feature>
<keyword evidence="3" id="KW-1185">Reference proteome</keyword>
<dbReference type="InterPro" id="IPR042510">
    <property type="entry name" value="CIP2A"/>
</dbReference>
<dbReference type="InterPro" id="IPR048701">
    <property type="entry name" value="CIP2A_N"/>
</dbReference>
<dbReference type="Proteomes" id="UP000829291">
    <property type="component" value="Chromosome 5"/>
</dbReference>
<dbReference type="Gene3D" id="1.25.10.10">
    <property type="entry name" value="Leucine-rich Repeat Variant"/>
    <property type="match status" value="1"/>
</dbReference>
<dbReference type="PANTHER" id="PTHR23161:SF2">
    <property type="entry name" value="PROTEIN CIP2A"/>
    <property type="match status" value="1"/>
</dbReference>
<organism evidence="4">
    <name type="scientific">Neodiprion lecontei</name>
    <name type="common">Redheaded pine sawfly</name>
    <dbReference type="NCBI Taxonomy" id="441921"/>
    <lineage>
        <taxon>Eukaryota</taxon>
        <taxon>Metazoa</taxon>
        <taxon>Ecdysozoa</taxon>
        <taxon>Arthropoda</taxon>
        <taxon>Hexapoda</taxon>
        <taxon>Insecta</taxon>
        <taxon>Pterygota</taxon>
        <taxon>Neoptera</taxon>
        <taxon>Endopterygota</taxon>
        <taxon>Hymenoptera</taxon>
        <taxon>Tenthredinoidea</taxon>
        <taxon>Diprionidae</taxon>
        <taxon>Diprioninae</taxon>
        <taxon>Neodiprion</taxon>
    </lineage>
</organism>
<dbReference type="OrthoDB" id="73401at2759"/>
<dbReference type="AlphaFoldDB" id="A0A6J0BDM1"/>
<name>A0A6J0BDM1_NEOLC</name>
<evidence type="ECO:0000313" key="4">
    <source>
        <dbReference type="RefSeq" id="XP_015512989.2"/>
    </source>
</evidence>
<dbReference type="PANTHER" id="PTHR23161">
    <property type="entry name" value="PROTEIN CIP2A"/>
    <property type="match status" value="1"/>
</dbReference>
<evidence type="ECO:0000256" key="1">
    <source>
        <dbReference type="SAM" id="Coils"/>
    </source>
</evidence>
<dbReference type="KEGG" id="nlo:107219309"/>
<dbReference type="InParanoid" id="A0A6J0BDM1"/>
<evidence type="ECO:0000259" key="2">
    <source>
        <dbReference type="Pfam" id="PF21044"/>
    </source>
</evidence>